<proteinExistence type="predicted"/>
<accession>A0ACB5SQV8</accession>
<evidence type="ECO:0000313" key="1">
    <source>
        <dbReference type="EMBL" id="GME53250.1"/>
    </source>
</evidence>
<name>A0ACB5SQV8_9PEZI</name>
<keyword evidence="2" id="KW-1185">Reference proteome</keyword>
<dbReference type="EMBL" id="BSXG01000200">
    <property type="protein sequence ID" value="GME53250.1"/>
    <property type="molecule type" value="Genomic_DNA"/>
</dbReference>
<comment type="caution">
    <text evidence="1">The sequence shown here is derived from an EMBL/GenBank/DDBJ whole genome shotgun (WGS) entry which is preliminary data.</text>
</comment>
<organism evidence="1 2">
    <name type="scientific">Neofusicoccum parvum</name>
    <dbReference type="NCBI Taxonomy" id="310453"/>
    <lineage>
        <taxon>Eukaryota</taxon>
        <taxon>Fungi</taxon>
        <taxon>Dikarya</taxon>
        <taxon>Ascomycota</taxon>
        <taxon>Pezizomycotina</taxon>
        <taxon>Dothideomycetes</taxon>
        <taxon>Dothideomycetes incertae sedis</taxon>
        <taxon>Botryosphaeriales</taxon>
        <taxon>Botryosphaeriaceae</taxon>
        <taxon>Neofusicoccum</taxon>
    </lineage>
</organism>
<sequence>MPPPTVARPPHVPPTHCDADRVPQRPRTVLLRHPGYPSAHNVLLALPGADGPAGGLHHETARIACAVVAANRWDGFLAADAAGAPLDAGPDDILAAREYYFHVPGLLQYPVVPNFREWRFPHDGLPAVWQAAADACEAREARVAPVRAASNLSTALALRDGSCRMSACEETCQVAHLVPRQEEAWFYANAMGSLYAAQTRHVDAAINDARNAMLLRADLHFAFDQMKFVFVPKPLPPGEPWCPFVVHLLDPLARELRRLYHNVPLQAPLGVAPEYLFARFAWAVFPLLEEFLRQPVDRKLLVASDPDPVTLSPQECALFTRQALRSRSASPKKRGRSAIAEDDDPQEEETRDAEPLPPYRKKARYSPRASPSTASAAKLHNDESNDPPHLSGSQATASDDEFDSVCRAYLEQERQRSDPFSAWKAEQDWLAEAVTRPLAQSELRRYWEARGYDVLDEADLDHVPPPTES</sequence>
<reference evidence="1" key="1">
    <citation type="submission" date="2024-09" db="EMBL/GenBank/DDBJ databases">
        <title>Draft Genome Sequences of Neofusicoccum parvum.</title>
        <authorList>
            <person name="Ashida A."/>
            <person name="Camagna M."/>
            <person name="Tanaka A."/>
            <person name="Takemoto D."/>
        </authorList>
    </citation>
    <scope>NUCLEOTIDE SEQUENCE</scope>
    <source>
        <strain evidence="1">PPO83</strain>
    </source>
</reference>
<dbReference type="Proteomes" id="UP001165186">
    <property type="component" value="Unassembled WGS sequence"/>
</dbReference>
<evidence type="ECO:0000313" key="2">
    <source>
        <dbReference type="Proteomes" id="UP001165186"/>
    </source>
</evidence>
<protein>
    <submittedName>
        <fullName evidence="1">Uncharacterized protein</fullName>
    </submittedName>
</protein>
<gene>
    <name evidence="1" type="primary">g3336</name>
    <name evidence="1" type="ORF">NpPPO83_00003336</name>
</gene>